<protein>
    <submittedName>
        <fullName evidence="1">Uncharacterized protein</fullName>
    </submittedName>
</protein>
<dbReference type="EMBL" id="FWXZ01000002">
    <property type="protein sequence ID" value="SMC58442.1"/>
    <property type="molecule type" value="Genomic_DNA"/>
</dbReference>
<name>A0AC61PLE9_9FIRM</name>
<proteinExistence type="predicted"/>
<evidence type="ECO:0000313" key="2">
    <source>
        <dbReference type="Proteomes" id="UP000192328"/>
    </source>
</evidence>
<keyword evidence="2" id="KW-1185">Reference proteome</keyword>
<reference evidence="1" key="1">
    <citation type="submission" date="2017-04" db="EMBL/GenBank/DDBJ databases">
        <authorList>
            <person name="Varghese N."/>
            <person name="Submissions S."/>
        </authorList>
    </citation>
    <scope>NUCLEOTIDE SEQUENCE</scope>
    <source>
        <strain evidence="1">WTE2008</strain>
    </source>
</reference>
<dbReference type="Proteomes" id="UP000192328">
    <property type="component" value="Unassembled WGS sequence"/>
</dbReference>
<evidence type="ECO:0000313" key="1">
    <source>
        <dbReference type="EMBL" id="SMC58442.1"/>
    </source>
</evidence>
<accession>A0AC61PLE9</accession>
<comment type="caution">
    <text evidence="1">The sequence shown here is derived from an EMBL/GenBank/DDBJ whole genome shotgun (WGS) entry which is preliminary data.</text>
</comment>
<sequence>MEWDYAELSKEAKKAGGPEKYVDSLIKNAEQNGQQSMYPWVVVATVGGALITAGIAKLVSYFREKKAVSEKELEATRAKLIQGIKDYEAAYPENDAQDENKQDHIKEEVNEKKNTIEH</sequence>
<gene>
    <name evidence="1" type="ORF">SAMN06297397_1555</name>
</gene>
<organism evidence="1 2">
    <name type="scientific">Aristaeella lactis</name>
    <dbReference type="NCBI Taxonomy" id="3046383"/>
    <lineage>
        <taxon>Bacteria</taxon>
        <taxon>Bacillati</taxon>
        <taxon>Bacillota</taxon>
        <taxon>Clostridia</taxon>
        <taxon>Eubacteriales</taxon>
        <taxon>Aristaeellaceae</taxon>
        <taxon>Aristaeella</taxon>
    </lineage>
</organism>